<comment type="caution">
    <text evidence="2">The sequence shown here is derived from an EMBL/GenBank/DDBJ whole genome shotgun (WGS) entry which is preliminary data.</text>
</comment>
<feature type="transmembrane region" description="Helical" evidence="1">
    <location>
        <begin position="20"/>
        <end position="40"/>
    </location>
</feature>
<feature type="transmembrane region" description="Helical" evidence="1">
    <location>
        <begin position="80"/>
        <end position="106"/>
    </location>
</feature>
<reference evidence="2" key="1">
    <citation type="submission" date="2021-06" db="EMBL/GenBank/DDBJ databases">
        <title>Parelaphostrongylus tenuis whole genome reference sequence.</title>
        <authorList>
            <person name="Garwood T.J."/>
            <person name="Larsen P.A."/>
            <person name="Fountain-Jones N.M."/>
            <person name="Garbe J.R."/>
            <person name="Macchietto M.G."/>
            <person name="Kania S.A."/>
            <person name="Gerhold R.W."/>
            <person name="Richards J.E."/>
            <person name="Wolf T.M."/>
        </authorList>
    </citation>
    <scope>NUCLEOTIDE SEQUENCE</scope>
    <source>
        <strain evidence="2">MNPRO001-30</strain>
        <tissue evidence="2">Meninges</tissue>
    </source>
</reference>
<evidence type="ECO:0000313" key="3">
    <source>
        <dbReference type="Proteomes" id="UP001196413"/>
    </source>
</evidence>
<sequence>MVGLWSSGTDYPHPVFHFQYMHNLVCIAYGVWLAASRGQYAELLAPSLYVDVARILAVVSTLTIVNQIICIFSIGRELRFWIYASAIASLIIFVMLFIGGIMGLVFDLR</sequence>
<dbReference type="EMBL" id="JAHQIW010001142">
    <property type="protein sequence ID" value="KAJ1351612.1"/>
    <property type="molecule type" value="Genomic_DNA"/>
</dbReference>
<dbReference type="Proteomes" id="UP001196413">
    <property type="component" value="Unassembled WGS sequence"/>
</dbReference>
<dbReference type="AlphaFoldDB" id="A0AAD5QHZ9"/>
<organism evidence="2 3">
    <name type="scientific">Parelaphostrongylus tenuis</name>
    <name type="common">Meningeal worm</name>
    <dbReference type="NCBI Taxonomy" id="148309"/>
    <lineage>
        <taxon>Eukaryota</taxon>
        <taxon>Metazoa</taxon>
        <taxon>Ecdysozoa</taxon>
        <taxon>Nematoda</taxon>
        <taxon>Chromadorea</taxon>
        <taxon>Rhabditida</taxon>
        <taxon>Rhabditina</taxon>
        <taxon>Rhabditomorpha</taxon>
        <taxon>Strongyloidea</taxon>
        <taxon>Metastrongylidae</taxon>
        <taxon>Parelaphostrongylus</taxon>
    </lineage>
</organism>
<evidence type="ECO:0000313" key="2">
    <source>
        <dbReference type="EMBL" id="KAJ1351612.1"/>
    </source>
</evidence>
<gene>
    <name evidence="2" type="ORF">KIN20_007697</name>
</gene>
<proteinExistence type="predicted"/>
<protein>
    <submittedName>
        <fullName evidence="2">Uncharacterized protein</fullName>
    </submittedName>
</protein>
<name>A0AAD5QHZ9_PARTN</name>
<keyword evidence="3" id="KW-1185">Reference proteome</keyword>
<keyword evidence="1" id="KW-1133">Transmembrane helix</keyword>
<keyword evidence="1" id="KW-0812">Transmembrane</keyword>
<keyword evidence="1" id="KW-0472">Membrane</keyword>
<accession>A0AAD5QHZ9</accession>
<evidence type="ECO:0000256" key="1">
    <source>
        <dbReference type="SAM" id="Phobius"/>
    </source>
</evidence>
<feature type="transmembrane region" description="Helical" evidence="1">
    <location>
        <begin position="52"/>
        <end position="74"/>
    </location>
</feature>